<accession>A0ABR6YJI8</accession>
<dbReference type="InterPro" id="IPR014289">
    <property type="entry name" value="RNA_pol_sigma-24-rel"/>
</dbReference>
<keyword evidence="2" id="KW-0805">Transcription regulation</keyword>
<dbReference type="SUPFAM" id="SSF88659">
    <property type="entry name" value="Sigma3 and sigma4 domains of RNA polymerase sigma factors"/>
    <property type="match status" value="1"/>
</dbReference>
<comment type="caution">
    <text evidence="8">The sequence shown here is derived from an EMBL/GenBank/DDBJ whole genome shotgun (WGS) entry which is preliminary data.</text>
</comment>
<dbReference type="InterPro" id="IPR007627">
    <property type="entry name" value="RNA_pol_sigma70_r2"/>
</dbReference>
<keyword evidence="4" id="KW-0238">DNA-binding</keyword>
<evidence type="ECO:0000313" key="8">
    <source>
        <dbReference type="EMBL" id="MBC3884067.1"/>
    </source>
</evidence>
<dbReference type="RefSeq" id="WP_186861685.1">
    <property type="nucleotide sequence ID" value="NZ_JACOGC010000001.1"/>
</dbReference>
<dbReference type="InterPro" id="IPR013324">
    <property type="entry name" value="RNA_pol_sigma_r3/r4-like"/>
</dbReference>
<dbReference type="NCBIfam" id="NF009196">
    <property type="entry name" value="PRK12544.1"/>
    <property type="match status" value="1"/>
</dbReference>
<evidence type="ECO:0000256" key="1">
    <source>
        <dbReference type="ARBA" id="ARBA00010641"/>
    </source>
</evidence>
<keyword evidence="5" id="KW-0804">Transcription</keyword>
<dbReference type="InterPro" id="IPR013325">
    <property type="entry name" value="RNA_pol_sigma_r2"/>
</dbReference>
<evidence type="ECO:0000259" key="6">
    <source>
        <dbReference type="Pfam" id="PF04542"/>
    </source>
</evidence>
<dbReference type="PANTHER" id="PTHR43133">
    <property type="entry name" value="RNA POLYMERASE ECF-TYPE SIGMA FACTO"/>
    <property type="match status" value="1"/>
</dbReference>
<dbReference type="InterPro" id="IPR014284">
    <property type="entry name" value="RNA_pol_sigma-70_dom"/>
</dbReference>
<dbReference type="Pfam" id="PF08281">
    <property type="entry name" value="Sigma70_r4_2"/>
    <property type="match status" value="1"/>
</dbReference>
<reference evidence="8 9" key="1">
    <citation type="submission" date="2020-08" db="EMBL/GenBank/DDBJ databases">
        <title>Novel species isolated from subtropical streams in China.</title>
        <authorList>
            <person name="Lu H."/>
        </authorList>
    </citation>
    <scope>NUCLEOTIDE SEQUENCE [LARGE SCALE GENOMIC DNA]</scope>
    <source>
        <strain evidence="8 9">FT31W</strain>
    </source>
</reference>
<feature type="domain" description="RNA polymerase sigma factor 70 region 4 type 2" evidence="7">
    <location>
        <begin position="147"/>
        <end position="197"/>
    </location>
</feature>
<evidence type="ECO:0000259" key="7">
    <source>
        <dbReference type="Pfam" id="PF08281"/>
    </source>
</evidence>
<dbReference type="NCBIfam" id="TIGR02943">
    <property type="entry name" value="Sig70_famx1"/>
    <property type="match status" value="1"/>
</dbReference>
<keyword evidence="9" id="KW-1185">Reference proteome</keyword>
<evidence type="ECO:0000256" key="2">
    <source>
        <dbReference type="ARBA" id="ARBA00023015"/>
    </source>
</evidence>
<dbReference type="PANTHER" id="PTHR43133:SF8">
    <property type="entry name" value="RNA POLYMERASE SIGMA FACTOR HI_1459-RELATED"/>
    <property type="match status" value="1"/>
</dbReference>
<sequence length="213" mass="24202">MSNAEAKPSITDISASVHTSLLADTEFLNNLQRQMHKFATLQLADAHLAEDAVQEALIGALKNAGAFGGRSALKTWVFAILKNKIVDILRQKQRMVEVSALMHEDEEEDEDFSELFDKKGYWQADERPAAWGNPEASLREGQFWRVFEACLENLPGHQARVFMMREFIELDSHEICTAVGITVSNLNVMLHRSRIRLRKCLESHWFVKGESLC</sequence>
<comment type="similarity">
    <text evidence="1">Belongs to the sigma-70 factor family. ECF subfamily.</text>
</comment>
<dbReference type="InterPro" id="IPR013249">
    <property type="entry name" value="RNA_pol_sigma70_r4_t2"/>
</dbReference>
<dbReference type="Pfam" id="PF04542">
    <property type="entry name" value="Sigma70_r2"/>
    <property type="match status" value="1"/>
</dbReference>
<evidence type="ECO:0000313" key="9">
    <source>
        <dbReference type="Proteomes" id="UP000613113"/>
    </source>
</evidence>
<organism evidence="8 9">
    <name type="scientific">Undibacterium griseum</name>
    <dbReference type="NCBI Taxonomy" id="2762295"/>
    <lineage>
        <taxon>Bacteria</taxon>
        <taxon>Pseudomonadati</taxon>
        <taxon>Pseudomonadota</taxon>
        <taxon>Betaproteobacteria</taxon>
        <taxon>Burkholderiales</taxon>
        <taxon>Oxalobacteraceae</taxon>
        <taxon>Undibacterium</taxon>
    </lineage>
</organism>
<evidence type="ECO:0000256" key="3">
    <source>
        <dbReference type="ARBA" id="ARBA00023082"/>
    </source>
</evidence>
<dbReference type="Proteomes" id="UP000613113">
    <property type="component" value="Unassembled WGS sequence"/>
</dbReference>
<dbReference type="Gene3D" id="1.10.1740.10">
    <property type="match status" value="1"/>
</dbReference>
<keyword evidence="3" id="KW-0731">Sigma factor</keyword>
<name>A0ABR6YJI8_9BURK</name>
<dbReference type="InterPro" id="IPR039425">
    <property type="entry name" value="RNA_pol_sigma-70-like"/>
</dbReference>
<dbReference type="SUPFAM" id="SSF88946">
    <property type="entry name" value="Sigma2 domain of RNA polymerase sigma factors"/>
    <property type="match status" value="1"/>
</dbReference>
<protein>
    <submittedName>
        <fullName evidence="8">RNA polymerase factor sigma-70</fullName>
    </submittedName>
</protein>
<proteinExistence type="inferred from homology"/>
<evidence type="ECO:0000256" key="5">
    <source>
        <dbReference type="ARBA" id="ARBA00023163"/>
    </source>
</evidence>
<gene>
    <name evidence="8" type="ORF">H8K27_02870</name>
</gene>
<evidence type="ECO:0000256" key="4">
    <source>
        <dbReference type="ARBA" id="ARBA00023125"/>
    </source>
</evidence>
<feature type="domain" description="RNA polymerase sigma-70 region 2" evidence="6">
    <location>
        <begin position="31"/>
        <end position="94"/>
    </location>
</feature>
<dbReference type="EMBL" id="JACOGC010000001">
    <property type="protein sequence ID" value="MBC3884067.1"/>
    <property type="molecule type" value="Genomic_DNA"/>
</dbReference>
<dbReference type="Gene3D" id="1.10.10.10">
    <property type="entry name" value="Winged helix-like DNA-binding domain superfamily/Winged helix DNA-binding domain"/>
    <property type="match status" value="1"/>
</dbReference>
<dbReference type="InterPro" id="IPR036388">
    <property type="entry name" value="WH-like_DNA-bd_sf"/>
</dbReference>
<dbReference type="NCBIfam" id="TIGR02937">
    <property type="entry name" value="sigma70-ECF"/>
    <property type="match status" value="1"/>
</dbReference>